<feature type="region of interest" description="Disordered" evidence="1">
    <location>
        <begin position="122"/>
        <end position="183"/>
    </location>
</feature>
<comment type="caution">
    <text evidence="2">The sequence shown here is derived from an EMBL/GenBank/DDBJ whole genome shotgun (WGS) entry which is preliminary data.</text>
</comment>
<evidence type="ECO:0008006" key="4">
    <source>
        <dbReference type="Google" id="ProtNLM"/>
    </source>
</evidence>
<evidence type="ECO:0000313" key="2">
    <source>
        <dbReference type="EMBL" id="MFC0201171.1"/>
    </source>
</evidence>
<proteinExistence type="predicted"/>
<sequence>MTAGSHPDTTAGRDRLVLAVFDEYQEAEDARAALREAGLPAAKILRAPQDLSPSATDEPALPSGLSFPDADQHALTEALSRGAAAVLAEGLTNAEATQAVAILSAMPAVDMNRREAEWRDDGWTGLSQGTLPDPVRGTTRDMAYTNPRDDDADTYESPSVRPHQRDEATGHISRDTRGETPRVRCYVANRSA</sequence>
<protein>
    <recommendedName>
        <fullName evidence="4">General stress protein 17M-like domain-containing protein</fullName>
    </recommendedName>
</protein>
<dbReference type="EMBL" id="JBHLWQ010000119">
    <property type="protein sequence ID" value="MFC0201171.1"/>
    <property type="molecule type" value="Genomic_DNA"/>
</dbReference>
<evidence type="ECO:0000313" key="3">
    <source>
        <dbReference type="Proteomes" id="UP001589795"/>
    </source>
</evidence>
<feature type="region of interest" description="Disordered" evidence="1">
    <location>
        <begin position="45"/>
        <end position="68"/>
    </location>
</feature>
<name>A0ABV6CPL1_9RHOB</name>
<organism evidence="2 3">
    <name type="scientific">Paracoccus rhizosphaerae</name>
    <dbReference type="NCBI Taxonomy" id="1133347"/>
    <lineage>
        <taxon>Bacteria</taxon>
        <taxon>Pseudomonadati</taxon>
        <taxon>Pseudomonadota</taxon>
        <taxon>Alphaproteobacteria</taxon>
        <taxon>Rhodobacterales</taxon>
        <taxon>Paracoccaceae</taxon>
        <taxon>Paracoccus</taxon>
    </lineage>
</organism>
<gene>
    <name evidence="2" type="ORF">ACFFIZ_12855</name>
</gene>
<feature type="compositionally biased region" description="Basic and acidic residues" evidence="1">
    <location>
        <begin position="163"/>
        <end position="182"/>
    </location>
</feature>
<dbReference type="Proteomes" id="UP001589795">
    <property type="component" value="Unassembled WGS sequence"/>
</dbReference>
<accession>A0ABV6CPL1</accession>
<dbReference type="RefSeq" id="WP_265507002.1">
    <property type="nucleotide sequence ID" value="NZ_JAOTBE010000022.1"/>
</dbReference>
<evidence type="ECO:0000256" key="1">
    <source>
        <dbReference type="SAM" id="MobiDB-lite"/>
    </source>
</evidence>
<reference evidence="2 3" key="1">
    <citation type="submission" date="2024-09" db="EMBL/GenBank/DDBJ databases">
        <authorList>
            <person name="Sun Q."/>
            <person name="Mori K."/>
        </authorList>
    </citation>
    <scope>NUCLEOTIDE SEQUENCE [LARGE SCALE GENOMIC DNA]</scope>
    <source>
        <strain evidence="2 3">CCM 7904</strain>
    </source>
</reference>
<keyword evidence="3" id="KW-1185">Reference proteome</keyword>